<comment type="similarity">
    <text evidence="1">Belongs to the CutA family.</text>
</comment>
<dbReference type="STRING" id="1912961.BU204_01940"/>
<gene>
    <name evidence="2" type="ORF">BU204_01940</name>
</gene>
<evidence type="ECO:0000313" key="2">
    <source>
        <dbReference type="EMBL" id="OLF19155.1"/>
    </source>
</evidence>
<dbReference type="SUPFAM" id="SSF54913">
    <property type="entry name" value="GlnB-like"/>
    <property type="match status" value="1"/>
</dbReference>
<proteinExistence type="inferred from homology"/>
<dbReference type="InterPro" id="IPR015867">
    <property type="entry name" value="N-reg_PII/ATP_PRibTrfase_C"/>
</dbReference>
<dbReference type="Pfam" id="PF03091">
    <property type="entry name" value="CutA1"/>
    <property type="match status" value="1"/>
</dbReference>
<evidence type="ECO:0000313" key="3">
    <source>
        <dbReference type="Proteomes" id="UP000185596"/>
    </source>
</evidence>
<dbReference type="EMBL" id="MSIE01000002">
    <property type="protein sequence ID" value="OLF19155.1"/>
    <property type="molecule type" value="Genomic_DNA"/>
</dbReference>
<reference evidence="2 3" key="1">
    <citation type="submission" date="2016-12" db="EMBL/GenBank/DDBJ databases">
        <title>The draft genome sequence of Actinophytocola sp. 11-183.</title>
        <authorList>
            <person name="Wang W."/>
            <person name="Yuan L."/>
        </authorList>
    </citation>
    <scope>NUCLEOTIDE SEQUENCE [LARGE SCALE GENOMIC DNA]</scope>
    <source>
        <strain evidence="2 3">11-183</strain>
    </source>
</reference>
<dbReference type="InterPro" id="IPR011322">
    <property type="entry name" value="N-reg_PII-like_a/b"/>
</dbReference>
<dbReference type="Gene3D" id="3.30.70.120">
    <property type="match status" value="1"/>
</dbReference>
<dbReference type="InterPro" id="IPR004323">
    <property type="entry name" value="Ion_tolerance_CutA"/>
</dbReference>
<keyword evidence="3" id="KW-1185">Reference proteome</keyword>
<evidence type="ECO:0008006" key="4">
    <source>
        <dbReference type="Google" id="ProtNLM"/>
    </source>
</evidence>
<dbReference type="AlphaFoldDB" id="A0A1Q8CXT2"/>
<dbReference type="GO" id="GO:0010038">
    <property type="term" value="P:response to metal ion"/>
    <property type="evidence" value="ECO:0007669"/>
    <property type="project" value="InterPro"/>
</dbReference>
<protein>
    <recommendedName>
        <fullName evidence="4">Divalent-cation tolerance protein CutA</fullName>
    </recommendedName>
</protein>
<evidence type="ECO:0000256" key="1">
    <source>
        <dbReference type="ARBA" id="ARBA00010169"/>
    </source>
</evidence>
<organism evidence="2 3">
    <name type="scientific">Actinophytocola xanthii</name>
    <dbReference type="NCBI Taxonomy" id="1912961"/>
    <lineage>
        <taxon>Bacteria</taxon>
        <taxon>Bacillati</taxon>
        <taxon>Actinomycetota</taxon>
        <taxon>Actinomycetes</taxon>
        <taxon>Pseudonocardiales</taxon>
        <taxon>Pseudonocardiaceae</taxon>
    </lineage>
</organism>
<accession>A0A1Q8CXT2</accession>
<dbReference type="Proteomes" id="UP000185596">
    <property type="component" value="Unassembled WGS sequence"/>
</dbReference>
<name>A0A1Q8CXT2_9PSEU</name>
<comment type="caution">
    <text evidence="2">The sequence shown here is derived from an EMBL/GenBank/DDBJ whole genome shotgun (WGS) entry which is preliminary data.</text>
</comment>
<sequence length="100" mass="10996">MDYVVVTFTTDSKQLATTMAAEVASEECTCCTHIEGPIRRVHRWHGRQHASEQWRVEIEATADGADALVDHLTSHHQGEVHDLLVSDNIGHLAAGAAEPR</sequence>